<evidence type="ECO:0000313" key="1">
    <source>
        <dbReference type="EMBL" id="KAH6836752.1"/>
    </source>
</evidence>
<dbReference type="Proteomes" id="UP001190926">
    <property type="component" value="Unassembled WGS sequence"/>
</dbReference>
<sequence>MELRVLLDYKPRKKVLQSFKGRLGDAKRVLDKTSDSLEESKLRLADIKEAVGILDDCDDDIVVVSEWNHGEGIY</sequence>
<comment type="caution">
    <text evidence="1">The sequence shown here is derived from an EMBL/GenBank/DDBJ whole genome shotgun (WGS) entry which is preliminary data.</text>
</comment>
<keyword evidence="2" id="KW-1185">Reference proteome</keyword>
<gene>
    <name evidence="1" type="ORF">C2S53_007409</name>
</gene>
<dbReference type="EMBL" id="SDAM02000019">
    <property type="protein sequence ID" value="KAH6836752.1"/>
    <property type="molecule type" value="Genomic_DNA"/>
</dbReference>
<organism evidence="1 2">
    <name type="scientific">Perilla frutescens var. hirtella</name>
    <name type="common">Perilla citriodora</name>
    <name type="synonym">Perilla setoyensis</name>
    <dbReference type="NCBI Taxonomy" id="608512"/>
    <lineage>
        <taxon>Eukaryota</taxon>
        <taxon>Viridiplantae</taxon>
        <taxon>Streptophyta</taxon>
        <taxon>Embryophyta</taxon>
        <taxon>Tracheophyta</taxon>
        <taxon>Spermatophyta</taxon>
        <taxon>Magnoliopsida</taxon>
        <taxon>eudicotyledons</taxon>
        <taxon>Gunneridae</taxon>
        <taxon>Pentapetalae</taxon>
        <taxon>asterids</taxon>
        <taxon>lamiids</taxon>
        <taxon>Lamiales</taxon>
        <taxon>Lamiaceae</taxon>
        <taxon>Nepetoideae</taxon>
        <taxon>Elsholtzieae</taxon>
        <taxon>Perilla</taxon>
    </lineage>
</organism>
<dbReference type="AlphaFoldDB" id="A0AAD4JMY0"/>
<name>A0AAD4JMY0_PERFH</name>
<reference evidence="1 2" key="1">
    <citation type="journal article" date="2021" name="Nat. Commun.">
        <title>Incipient diploidization of the medicinal plant Perilla within 10,000 years.</title>
        <authorList>
            <person name="Zhang Y."/>
            <person name="Shen Q."/>
            <person name="Leng L."/>
            <person name="Zhang D."/>
            <person name="Chen S."/>
            <person name="Shi Y."/>
            <person name="Ning Z."/>
            <person name="Chen S."/>
        </authorList>
    </citation>
    <scope>NUCLEOTIDE SEQUENCE [LARGE SCALE GENOMIC DNA]</scope>
    <source>
        <strain evidence="2">cv. PC099</strain>
    </source>
</reference>
<proteinExistence type="predicted"/>
<protein>
    <submittedName>
        <fullName evidence="1">Polyol/monosaccharide transporter 5</fullName>
    </submittedName>
</protein>
<evidence type="ECO:0000313" key="2">
    <source>
        <dbReference type="Proteomes" id="UP001190926"/>
    </source>
</evidence>
<accession>A0AAD4JMY0</accession>